<keyword evidence="2" id="KW-1185">Reference proteome</keyword>
<name>A0ABR1BSV4_NECAM</name>
<sequence length="122" mass="13610">MILYSIKIVATDQGTLEQPPMKKTHFSLLAQLEHSVLQIGEAGTQLKTHLHSLASTSSGKDLANPTWQAQIETTTPGKYLEDKINCTSVVKKRDFHIEAQTLIRCNDEAVLISEQLEQYSTD</sequence>
<evidence type="ECO:0000313" key="1">
    <source>
        <dbReference type="EMBL" id="KAK6729474.1"/>
    </source>
</evidence>
<reference evidence="1 2" key="1">
    <citation type="submission" date="2023-08" db="EMBL/GenBank/DDBJ databases">
        <title>A Necator americanus chromosomal reference genome.</title>
        <authorList>
            <person name="Ilik V."/>
            <person name="Petrzelkova K.J."/>
            <person name="Pardy F."/>
            <person name="Fuh T."/>
            <person name="Niatou-Singa F.S."/>
            <person name="Gouil Q."/>
            <person name="Baker L."/>
            <person name="Ritchie M.E."/>
            <person name="Jex A.R."/>
            <person name="Gazzola D."/>
            <person name="Li H."/>
            <person name="Toshio Fujiwara R."/>
            <person name="Zhan B."/>
            <person name="Aroian R.V."/>
            <person name="Pafco B."/>
            <person name="Schwarz E.M."/>
        </authorList>
    </citation>
    <scope>NUCLEOTIDE SEQUENCE [LARGE SCALE GENOMIC DNA]</scope>
    <source>
        <strain evidence="1 2">Aroian</strain>
        <tissue evidence="1">Whole animal</tissue>
    </source>
</reference>
<organism evidence="1 2">
    <name type="scientific">Necator americanus</name>
    <name type="common">Human hookworm</name>
    <dbReference type="NCBI Taxonomy" id="51031"/>
    <lineage>
        <taxon>Eukaryota</taxon>
        <taxon>Metazoa</taxon>
        <taxon>Ecdysozoa</taxon>
        <taxon>Nematoda</taxon>
        <taxon>Chromadorea</taxon>
        <taxon>Rhabditida</taxon>
        <taxon>Rhabditina</taxon>
        <taxon>Rhabditomorpha</taxon>
        <taxon>Strongyloidea</taxon>
        <taxon>Ancylostomatidae</taxon>
        <taxon>Bunostominae</taxon>
        <taxon>Necator</taxon>
    </lineage>
</organism>
<accession>A0ABR1BSV4</accession>
<comment type="caution">
    <text evidence="1">The sequence shown here is derived from an EMBL/GenBank/DDBJ whole genome shotgun (WGS) entry which is preliminary data.</text>
</comment>
<dbReference type="EMBL" id="JAVFWL010000001">
    <property type="protein sequence ID" value="KAK6729474.1"/>
    <property type="molecule type" value="Genomic_DNA"/>
</dbReference>
<dbReference type="Proteomes" id="UP001303046">
    <property type="component" value="Unassembled WGS sequence"/>
</dbReference>
<proteinExistence type="predicted"/>
<gene>
    <name evidence="1" type="primary">Necator_chrI.g2618</name>
    <name evidence="1" type="ORF">RB195_006490</name>
</gene>
<evidence type="ECO:0000313" key="2">
    <source>
        <dbReference type="Proteomes" id="UP001303046"/>
    </source>
</evidence>
<protein>
    <submittedName>
        <fullName evidence="1">Uncharacterized protein</fullName>
    </submittedName>
</protein>